<keyword evidence="2" id="KW-1185">Reference proteome</keyword>
<accession>A0ACB5TUZ8</accession>
<evidence type="ECO:0000313" key="2">
    <source>
        <dbReference type="Proteomes" id="UP001165064"/>
    </source>
</evidence>
<dbReference type="EMBL" id="BSXS01009579">
    <property type="protein sequence ID" value="GME95916.1"/>
    <property type="molecule type" value="Genomic_DNA"/>
</dbReference>
<gene>
    <name evidence="1" type="ORF">Amon02_000985000</name>
</gene>
<dbReference type="Proteomes" id="UP001165064">
    <property type="component" value="Unassembled WGS sequence"/>
</dbReference>
<comment type="caution">
    <text evidence="1">The sequence shown here is derived from an EMBL/GenBank/DDBJ whole genome shotgun (WGS) entry which is preliminary data.</text>
</comment>
<sequence>MSSTEQDHEEMPPLKKQKIDSDQQHDSSARDAHADTATPTITTETGPVAAEPEPAPTTNDTAASPNIQSTEDDQNNANSLIEQANRADEGKEETIQQQNGNAEDSTTVETAFKV</sequence>
<protein>
    <submittedName>
        <fullName evidence="1">Unnamed protein product</fullName>
    </submittedName>
</protein>
<evidence type="ECO:0000313" key="1">
    <source>
        <dbReference type="EMBL" id="GME95916.1"/>
    </source>
</evidence>
<reference evidence="1" key="1">
    <citation type="submission" date="2023-04" db="EMBL/GenBank/DDBJ databases">
        <title>Ambrosiozyma monospora NBRC 10751.</title>
        <authorList>
            <person name="Ichikawa N."/>
            <person name="Sato H."/>
            <person name="Tonouchi N."/>
        </authorList>
    </citation>
    <scope>NUCLEOTIDE SEQUENCE</scope>
    <source>
        <strain evidence="1">NBRC 10751</strain>
    </source>
</reference>
<proteinExistence type="predicted"/>
<name>A0ACB5TUZ8_AMBMO</name>
<organism evidence="1 2">
    <name type="scientific">Ambrosiozyma monospora</name>
    <name type="common">Yeast</name>
    <name type="synonym">Endomycopsis monosporus</name>
    <dbReference type="NCBI Taxonomy" id="43982"/>
    <lineage>
        <taxon>Eukaryota</taxon>
        <taxon>Fungi</taxon>
        <taxon>Dikarya</taxon>
        <taxon>Ascomycota</taxon>
        <taxon>Saccharomycotina</taxon>
        <taxon>Pichiomycetes</taxon>
        <taxon>Pichiales</taxon>
        <taxon>Pichiaceae</taxon>
        <taxon>Ambrosiozyma</taxon>
    </lineage>
</organism>